<dbReference type="InterPro" id="IPR007867">
    <property type="entry name" value="GMC_OxRtase_C"/>
</dbReference>
<accession>A0A318HAB1</accession>
<comment type="similarity">
    <text evidence="2 6">Belongs to the GMC oxidoreductase family.</text>
</comment>
<dbReference type="InterPro" id="IPR012132">
    <property type="entry name" value="GMC_OxRdtase"/>
</dbReference>
<dbReference type="Pfam" id="PF05199">
    <property type="entry name" value="GMC_oxred_C"/>
    <property type="match status" value="1"/>
</dbReference>
<dbReference type="Proteomes" id="UP000247781">
    <property type="component" value="Unassembled WGS sequence"/>
</dbReference>
<dbReference type="SUPFAM" id="SSF51905">
    <property type="entry name" value="FAD/NAD(P)-binding domain"/>
    <property type="match status" value="1"/>
</dbReference>
<keyword evidence="10" id="KW-1185">Reference proteome</keyword>
<evidence type="ECO:0000259" key="7">
    <source>
        <dbReference type="PROSITE" id="PS00623"/>
    </source>
</evidence>
<evidence type="ECO:0000259" key="8">
    <source>
        <dbReference type="PROSITE" id="PS00624"/>
    </source>
</evidence>
<dbReference type="OrthoDB" id="9785276at2"/>
<dbReference type="PANTHER" id="PTHR11552:SF147">
    <property type="entry name" value="CHOLINE DEHYDROGENASE, MITOCHONDRIAL"/>
    <property type="match status" value="1"/>
</dbReference>
<dbReference type="Pfam" id="PF00732">
    <property type="entry name" value="GMC_oxred_N"/>
    <property type="match status" value="1"/>
</dbReference>
<comment type="cofactor">
    <cofactor evidence="1 5">
        <name>FAD</name>
        <dbReference type="ChEBI" id="CHEBI:57692"/>
    </cofactor>
</comment>
<dbReference type="GO" id="GO:0019285">
    <property type="term" value="P:glycine betaine biosynthetic process from choline"/>
    <property type="evidence" value="ECO:0007669"/>
    <property type="project" value="TreeGrafter"/>
</dbReference>
<dbReference type="PIRSF" id="PIRSF000137">
    <property type="entry name" value="Alcohol_oxidase"/>
    <property type="match status" value="1"/>
</dbReference>
<comment type="caution">
    <text evidence="9">The sequence shown here is derived from an EMBL/GenBank/DDBJ whole genome shotgun (WGS) entry which is preliminary data.</text>
</comment>
<evidence type="ECO:0000256" key="4">
    <source>
        <dbReference type="ARBA" id="ARBA00022827"/>
    </source>
</evidence>
<feature type="binding site" evidence="5">
    <location>
        <begin position="96"/>
        <end position="99"/>
    </location>
    <ligand>
        <name>FAD</name>
        <dbReference type="ChEBI" id="CHEBI:57692"/>
    </ligand>
</feature>
<dbReference type="InterPro" id="IPR036188">
    <property type="entry name" value="FAD/NAD-bd_sf"/>
</dbReference>
<dbReference type="AlphaFoldDB" id="A0A318HAB1"/>
<proteinExistence type="inferred from homology"/>
<keyword evidence="4 5" id="KW-0274">FAD</keyword>
<evidence type="ECO:0000256" key="5">
    <source>
        <dbReference type="PIRSR" id="PIRSR000137-2"/>
    </source>
</evidence>
<sequence>MNPTPGLPGPADVVVVGGGSAGATLAARLSEDPSRHVLLLEAGPALTREEVPAELSNADTVAAATFDWGYTARGGASIPEMAVPRGRVLGGSSAVNAAVAIRARRTDIESWRQHGVEGWSWEEVLETFKAFENTQTGDDAYHGRSGPLSIRQRSNVDLTPSLLGFIDAAVADGYKRVDDFNSDDPDGAGGYPVNIVDGVRQSTAAAYLTDEVRKRPNLTIIGEIVIDKVLFGGATATGVISSSGSVYAANEVILSAGTYGSPAILLRSGIGPAGDLAELGVATIADLPVGQRLVDQPIFYNAYALADGITQMSPATGALLWFRSSLAADGELDLHISATHLLDGSYSPTGGAIVLAAAVVLPESVGSLRISSIDPNEQPLIDNNFLATERDQARMLEGVKLSRRLARGSVFGPLQAGELIPGDAVGDDQLLEVITANLATYGHPTSTVPMGGANDRRAVVDSRGAVRGLSNIRVIDASIIPEIPSTVTNLTTIMVAERIFRLVYRR</sequence>
<dbReference type="GO" id="GO:0050660">
    <property type="term" value="F:flavin adenine dinucleotide binding"/>
    <property type="evidence" value="ECO:0007669"/>
    <property type="project" value="InterPro"/>
</dbReference>
<dbReference type="PROSITE" id="PS00624">
    <property type="entry name" value="GMC_OXRED_2"/>
    <property type="match status" value="1"/>
</dbReference>
<protein>
    <submittedName>
        <fullName evidence="9">Choline dehydrogenase</fullName>
    </submittedName>
</protein>
<dbReference type="PROSITE" id="PS00623">
    <property type="entry name" value="GMC_OXRED_1"/>
    <property type="match status" value="1"/>
</dbReference>
<feature type="binding site" evidence="5">
    <location>
        <position position="88"/>
    </location>
    <ligand>
        <name>FAD</name>
        <dbReference type="ChEBI" id="CHEBI:57692"/>
    </ligand>
</feature>
<dbReference type="RefSeq" id="WP_110319781.1">
    <property type="nucleotide sequence ID" value="NZ_QJJU01000034.1"/>
</dbReference>
<reference evidence="9 10" key="2">
    <citation type="submission" date="2018-06" db="EMBL/GenBank/DDBJ databases">
        <title>Sequencing of bacterial isolates from soil warming experiment in Harvard Forest, Massachusetts, USA.</title>
        <authorList>
            <person name="Deangelis K.PhD."/>
        </authorList>
    </citation>
    <scope>NUCLEOTIDE SEQUENCE [LARGE SCALE GENOMIC DNA]</scope>
    <source>
        <strain evidence="9 10">GAS496</strain>
    </source>
</reference>
<feature type="domain" description="Glucose-methanol-choline oxidoreductase N-terminal" evidence="8">
    <location>
        <begin position="257"/>
        <end position="271"/>
    </location>
</feature>
<feature type="binding site" evidence="5">
    <location>
        <position position="441"/>
    </location>
    <ligand>
        <name>substrate</name>
    </ligand>
</feature>
<evidence type="ECO:0000256" key="2">
    <source>
        <dbReference type="ARBA" id="ARBA00010790"/>
    </source>
</evidence>
<dbReference type="PANTHER" id="PTHR11552">
    <property type="entry name" value="GLUCOSE-METHANOL-CHOLINE GMC OXIDOREDUCTASE"/>
    <property type="match status" value="1"/>
</dbReference>
<organism evidence="9 10">
    <name type="scientific">Mycolicibacterium moriokaense</name>
    <dbReference type="NCBI Taxonomy" id="39691"/>
    <lineage>
        <taxon>Bacteria</taxon>
        <taxon>Bacillati</taxon>
        <taxon>Actinomycetota</taxon>
        <taxon>Actinomycetes</taxon>
        <taxon>Mycobacteriales</taxon>
        <taxon>Mycobacteriaceae</taxon>
        <taxon>Mycolicibacterium</taxon>
    </lineage>
</organism>
<evidence type="ECO:0000256" key="6">
    <source>
        <dbReference type="RuleBase" id="RU003968"/>
    </source>
</evidence>
<evidence type="ECO:0000313" key="10">
    <source>
        <dbReference type="Proteomes" id="UP000247781"/>
    </source>
</evidence>
<evidence type="ECO:0000256" key="3">
    <source>
        <dbReference type="ARBA" id="ARBA00022630"/>
    </source>
</evidence>
<evidence type="ECO:0000313" key="9">
    <source>
        <dbReference type="EMBL" id="PXX00390.1"/>
    </source>
</evidence>
<gene>
    <name evidence="9" type="ORF">C8E89_13442</name>
</gene>
<dbReference type="EMBL" id="QJJU01000034">
    <property type="protein sequence ID" value="PXX00390.1"/>
    <property type="molecule type" value="Genomic_DNA"/>
</dbReference>
<dbReference type="SUPFAM" id="SSF54373">
    <property type="entry name" value="FAD-linked reductases, C-terminal domain"/>
    <property type="match status" value="1"/>
</dbReference>
<reference evidence="10" key="1">
    <citation type="submission" date="2018-05" db="EMBL/GenBank/DDBJ databases">
        <authorList>
            <person name="Deangelis K."/>
            <person name="Huntemann M."/>
            <person name="Clum A."/>
            <person name="Pillay M."/>
            <person name="Palaniappan K."/>
            <person name="Varghese N."/>
            <person name="Mikhailova N."/>
            <person name="Stamatis D."/>
            <person name="Reddy T."/>
            <person name="Daum C."/>
            <person name="Shapiro N."/>
            <person name="Ivanova N."/>
            <person name="Kyrpides N."/>
            <person name="Woyke T."/>
        </authorList>
    </citation>
    <scope>NUCLEOTIDE SEQUENCE [LARGE SCALE GENOMIC DNA]</scope>
    <source>
        <strain evidence="10">GAS496</strain>
    </source>
</reference>
<dbReference type="GO" id="GO:0016020">
    <property type="term" value="C:membrane"/>
    <property type="evidence" value="ECO:0007669"/>
    <property type="project" value="TreeGrafter"/>
</dbReference>
<dbReference type="GO" id="GO:0008812">
    <property type="term" value="F:choline dehydrogenase activity"/>
    <property type="evidence" value="ECO:0007669"/>
    <property type="project" value="TreeGrafter"/>
</dbReference>
<dbReference type="Gene3D" id="3.30.560.10">
    <property type="entry name" value="Glucose Oxidase, domain 3"/>
    <property type="match status" value="1"/>
</dbReference>
<feature type="domain" description="Glucose-methanol-choline oxidoreductase N-terminal" evidence="7">
    <location>
        <begin position="86"/>
        <end position="109"/>
    </location>
</feature>
<name>A0A318HAB1_9MYCO</name>
<dbReference type="InterPro" id="IPR000172">
    <property type="entry name" value="GMC_OxRdtase_N"/>
</dbReference>
<dbReference type="Gene3D" id="3.50.50.60">
    <property type="entry name" value="FAD/NAD(P)-binding domain"/>
    <property type="match status" value="1"/>
</dbReference>
<evidence type="ECO:0000256" key="1">
    <source>
        <dbReference type="ARBA" id="ARBA00001974"/>
    </source>
</evidence>
<keyword evidence="3 6" id="KW-0285">Flavoprotein</keyword>